<dbReference type="GO" id="GO:0071035">
    <property type="term" value="P:nuclear polyadenylation-dependent rRNA catabolic process"/>
    <property type="evidence" value="ECO:0007669"/>
    <property type="project" value="TreeGrafter"/>
</dbReference>
<dbReference type="STRING" id="1884261.A0A5C3Q4N6"/>
<dbReference type="EMBL" id="ML178859">
    <property type="protein sequence ID" value="TFK96496.1"/>
    <property type="molecule type" value="Genomic_DNA"/>
</dbReference>
<dbReference type="PANTHER" id="PTHR11097">
    <property type="entry name" value="EXOSOME COMPLEX EXONUCLEASE RIBOSOMAL RNA PROCESSING PROTEIN"/>
    <property type="match status" value="1"/>
</dbReference>
<dbReference type="GO" id="GO:0000467">
    <property type="term" value="P:exonucleolytic trimming to generate mature 3'-end of 5.8S rRNA from tricistronic rRNA transcript (SSU-rRNA, 5.8S rRNA, LSU-rRNA)"/>
    <property type="evidence" value="ECO:0007669"/>
    <property type="project" value="TreeGrafter"/>
</dbReference>
<evidence type="ECO:0000256" key="4">
    <source>
        <dbReference type="ARBA" id="ARBA00022490"/>
    </source>
</evidence>
<evidence type="ECO:0000256" key="5">
    <source>
        <dbReference type="ARBA" id="ARBA00022835"/>
    </source>
</evidence>
<dbReference type="AlphaFoldDB" id="A0A5C3Q4N6"/>
<dbReference type="InterPro" id="IPR036345">
    <property type="entry name" value="ExoRNase_PH_dom2_sf"/>
</dbReference>
<keyword evidence="8" id="KW-0689">Ribosomal protein</keyword>
<protein>
    <recommendedName>
        <fullName evidence="6">Ribosomal RNA-processing protein 42</fullName>
    </recommendedName>
</protein>
<proteinExistence type="inferred from homology"/>
<dbReference type="InterPro" id="IPR001247">
    <property type="entry name" value="ExoRNase_PH_dom1"/>
</dbReference>
<sequence>MTSHSKSELSYILSSLSLSTRADGRPLTTYRPIFLTTGVAPLANGSAQVSLGRDEGDSAGGGTVVSCGVRFEVEDISGGEGGEGGRVGCSVTCAQSAYPSLSPPALEDLQADLTTLLTTTLAHPSLFPASQLSILRGKKAWAMYVDVLVLADAGNVLDAVFMAARAAVWDARVPRTRGVVYRRARGGKPSVDAMDTDATAAEDIASGGASGFDVRRQDTAGDFELVDDGEEGKSLEGREGWPVCVTMNVFDPSSSASYFLDATLAEQTAAPIRLVFIFAFPDGLDAQPVLQGTRTLGTAEVGMDVLGGLVEAGQTHAVELARGVRAQLRAEDVRRTEKARQKFGRGRVGV</sequence>
<dbReference type="GO" id="GO:0071038">
    <property type="term" value="P:TRAMP-dependent tRNA surveillance pathway"/>
    <property type="evidence" value="ECO:0007669"/>
    <property type="project" value="TreeGrafter"/>
</dbReference>
<dbReference type="SUPFAM" id="SSF55666">
    <property type="entry name" value="Ribonuclease PH domain 2-like"/>
    <property type="match status" value="1"/>
</dbReference>
<reference evidence="8 9" key="1">
    <citation type="journal article" date="2019" name="Nat. Ecol. Evol.">
        <title>Megaphylogeny resolves global patterns of mushroom evolution.</title>
        <authorList>
            <person name="Varga T."/>
            <person name="Krizsan K."/>
            <person name="Foldi C."/>
            <person name="Dima B."/>
            <person name="Sanchez-Garcia M."/>
            <person name="Sanchez-Ramirez S."/>
            <person name="Szollosi G.J."/>
            <person name="Szarkandi J.G."/>
            <person name="Papp V."/>
            <person name="Albert L."/>
            <person name="Andreopoulos W."/>
            <person name="Angelini C."/>
            <person name="Antonin V."/>
            <person name="Barry K.W."/>
            <person name="Bougher N.L."/>
            <person name="Buchanan P."/>
            <person name="Buyck B."/>
            <person name="Bense V."/>
            <person name="Catcheside P."/>
            <person name="Chovatia M."/>
            <person name="Cooper J."/>
            <person name="Damon W."/>
            <person name="Desjardin D."/>
            <person name="Finy P."/>
            <person name="Geml J."/>
            <person name="Haridas S."/>
            <person name="Hughes K."/>
            <person name="Justo A."/>
            <person name="Karasinski D."/>
            <person name="Kautmanova I."/>
            <person name="Kiss B."/>
            <person name="Kocsube S."/>
            <person name="Kotiranta H."/>
            <person name="LaButti K.M."/>
            <person name="Lechner B.E."/>
            <person name="Liimatainen K."/>
            <person name="Lipzen A."/>
            <person name="Lukacs Z."/>
            <person name="Mihaltcheva S."/>
            <person name="Morgado L.N."/>
            <person name="Niskanen T."/>
            <person name="Noordeloos M.E."/>
            <person name="Ohm R.A."/>
            <person name="Ortiz-Santana B."/>
            <person name="Ovrebo C."/>
            <person name="Racz N."/>
            <person name="Riley R."/>
            <person name="Savchenko A."/>
            <person name="Shiryaev A."/>
            <person name="Soop K."/>
            <person name="Spirin V."/>
            <person name="Szebenyi C."/>
            <person name="Tomsovsky M."/>
            <person name="Tulloss R.E."/>
            <person name="Uehling J."/>
            <person name="Grigoriev I.V."/>
            <person name="Vagvolgyi C."/>
            <person name="Papp T."/>
            <person name="Martin F.M."/>
            <person name="Miettinen O."/>
            <person name="Hibbett D.S."/>
            <person name="Nagy L.G."/>
        </authorList>
    </citation>
    <scope>NUCLEOTIDE SEQUENCE [LARGE SCALE GENOMIC DNA]</scope>
    <source>
        <strain evidence="8 9">CBS 309.79</strain>
    </source>
</reference>
<keyword evidence="8" id="KW-0687">Ribonucleoprotein</keyword>
<dbReference type="Gene3D" id="3.30.230.70">
    <property type="entry name" value="GHMP Kinase, N-terminal domain"/>
    <property type="match status" value="1"/>
</dbReference>
<dbReference type="OrthoDB" id="272245at2759"/>
<evidence type="ECO:0000256" key="3">
    <source>
        <dbReference type="ARBA" id="ARBA00006678"/>
    </source>
</evidence>
<comment type="subcellular location">
    <subcellularLocation>
        <location evidence="1">Cytoplasm</location>
    </subcellularLocation>
    <subcellularLocation>
        <location evidence="2">Nucleus</location>
        <location evidence="2">Nucleolus</location>
    </subcellularLocation>
</comment>
<dbReference type="InterPro" id="IPR020568">
    <property type="entry name" value="Ribosomal_Su5_D2-typ_SF"/>
</dbReference>
<name>A0A5C3Q4N6_9AGAR</name>
<dbReference type="GO" id="GO:0016075">
    <property type="term" value="P:rRNA catabolic process"/>
    <property type="evidence" value="ECO:0007669"/>
    <property type="project" value="TreeGrafter"/>
</dbReference>
<dbReference type="GO" id="GO:0034473">
    <property type="term" value="P:U1 snRNA 3'-end processing"/>
    <property type="evidence" value="ECO:0007669"/>
    <property type="project" value="TreeGrafter"/>
</dbReference>
<dbReference type="GO" id="GO:0005730">
    <property type="term" value="C:nucleolus"/>
    <property type="evidence" value="ECO:0007669"/>
    <property type="project" value="UniProtKB-SubCell"/>
</dbReference>
<evidence type="ECO:0000259" key="7">
    <source>
        <dbReference type="Pfam" id="PF01138"/>
    </source>
</evidence>
<dbReference type="GO" id="GO:0035925">
    <property type="term" value="F:mRNA 3'-UTR AU-rich region binding"/>
    <property type="evidence" value="ECO:0007669"/>
    <property type="project" value="TreeGrafter"/>
</dbReference>
<gene>
    <name evidence="8" type="ORF">BDV98DRAFT_555222</name>
</gene>
<evidence type="ECO:0000256" key="6">
    <source>
        <dbReference type="ARBA" id="ARBA00042523"/>
    </source>
</evidence>
<evidence type="ECO:0000256" key="2">
    <source>
        <dbReference type="ARBA" id="ARBA00004604"/>
    </source>
</evidence>
<evidence type="ECO:0000313" key="9">
    <source>
        <dbReference type="Proteomes" id="UP000305067"/>
    </source>
</evidence>
<evidence type="ECO:0000256" key="1">
    <source>
        <dbReference type="ARBA" id="ARBA00004496"/>
    </source>
</evidence>
<dbReference type="GO" id="GO:0071028">
    <property type="term" value="P:nuclear mRNA surveillance"/>
    <property type="evidence" value="ECO:0007669"/>
    <property type="project" value="TreeGrafter"/>
</dbReference>
<keyword evidence="5" id="KW-0271">Exosome</keyword>
<dbReference type="PANTHER" id="PTHR11097:SF8">
    <property type="entry name" value="EXOSOME COMPLEX COMPONENT RRP42"/>
    <property type="match status" value="1"/>
</dbReference>
<dbReference type="Pfam" id="PF01138">
    <property type="entry name" value="RNase_PH"/>
    <property type="match status" value="1"/>
</dbReference>
<dbReference type="GO" id="GO:0034476">
    <property type="term" value="P:U5 snRNA 3'-end processing"/>
    <property type="evidence" value="ECO:0007669"/>
    <property type="project" value="TreeGrafter"/>
</dbReference>
<organism evidence="8 9">
    <name type="scientific">Pterulicium gracile</name>
    <dbReference type="NCBI Taxonomy" id="1884261"/>
    <lineage>
        <taxon>Eukaryota</taxon>
        <taxon>Fungi</taxon>
        <taxon>Dikarya</taxon>
        <taxon>Basidiomycota</taxon>
        <taxon>Agaricomycotina</taxon>
        <taxon>Agaricomycetes</taxon>
        <taxon>Agaricomycetidae</taxon>
        <taxon>Agaricales</taxon>
        <taxon>Pleurotineae</taxon>
        <taxon>Pterulaceae</taxon>
        <taxon>Pterulicium</taxon>
    </lineage>
</organism>
<keyword evidence="4" id="KW-0963">Cytoplasm</keyword>
<evidence type="ECO:0000313" key="8">
    <source>
        <dbReference type="EMBL" id="TFK96496.1"/>
    </source>
</evidence>
<dbReference type="GO" id="GO:0000176">
    <property type="term" value="C:nuclear exosome (RNase complex)"/>
    <property type="evidence" value="ECO:0007669"/>
    <property type="project" value="UniProtKB-ARBA"/>
</dbReference>
<feature type="domain" description="Exoribonuclease phosphorolytic" evidence="7">
    <location>
        <begin position="30"/>
        <end position="174"/>
    </location>
</feature>
<dbReference type="GO" id="GO:0005840">
    <property type="term" value="C:ribosome"/>
    <property type="evidence" value="ECO:0007669"/>
    <property type="project" value="UniProtKB-KW"/>
</dbReference>
<dbReference type="GO" id="GO:0000177">
    <property type="term" value="C:cytoplasmic exosome (RNase complex)"/>
    <property type="evidence" value="ECO:0007669"/>
    <property type="project" value="TreeGrafter"/>
</dbReference>
<comment type="similarity">
    <text evidence="3">Belongs to the RNase PH family.</text>
</comment>
<dbReference type="InterPro" id="IPR027408">
    <property type="entry name" value="PNPase/RNase_PH_dom_sf"/>
</dbReference>
<dbReference type="SUPFAM" id="SSF54211">
    <property type="entry name" value="Ribosomal protein S5 domain 2-like"/>
    <property type="match status" value="1"/>
</dbReference>
<accession>A0A5C3Q4N6</accession>
<dbReference type="InterPro" id="IPR050590">
    <property type="entry name" value="Exosome_comp_Rrp42_subfam"/>
</dbReference>
<dbReference type="GO" id="GO:0034475">
    <property type="term" value="P:U4 snRNA 3'-end processing"/>
    <property type="evidence" value="ECO:0007669"/>
    <property type="project" value="TreeGrafter"/>
</dbReference>
<keyword evidence="9" id="KW-1185">Reference proteome</keyword>
<dbReference type="Proteomes" id="UP000305067">
    <property type="component" value="Unassembled WGS sequence"/>
</dbReference>